<dbReference type="PANTHER" id="PTHR43441">
    <property type="entry name" value="RIBOSOMAL-PROTEIN-SERINE ACETYLTRANSFERASE"/>
    <property type="match status" value="1"/>
</dbReference>
<organism evidence="2 3">
    <name type="scientific">Falsihalocynthiibacter arcticus</name>
    <dbReference type="NCBI Taxonomy" id="1579316"/>
    <lineage>
        <taxon>Bacteria</taxon>
        <taxon>Pseudomonadati</taxon>
        <taxon>Pseudomonadota</taxon>
        <taxon>Alphaproteobacteria</taxon>
        <taxon>Rhodobacterales</taxon>
        <taxon>Roseobacteraceae</taxon>
        <taxon>Falsihalocynthiibacter</taxon>
    </lineage>
</organism>
<accession>A0A126V673</accession>
<dbReference type="InterPro" id="IPR051908">
    <property type="entry name" value="Ribosomal_N-acetyltransferase"/>
</dbReference>
<dbReference type="FunFam" id="3.40.630.30:FF:000047">
    <property type="entry name" value="Acetyltransferase, GNAT family"/>
    <property type="match status" value="1"/>
</dbReference>
<dbReference type="InterPro" id="IPR000182">
    <property type="entry name" value="GNAT_dom"/>
</dbReference>
<dbReference type="PROSITE" id="PS51186">
    <property type="entry name" value="GNAT"/>
    <property type="match status" value="1"/>
</dbReference>
<dbReference type="KEGG" id="hat:RC74_00995"/>
<dbReference type="EMBL" id="CP014327">
    <property type="protein sequence ID" value="AML53465.1"/>
    <property type="molecule type" value="Genomic_DNA"/>
</dbReference>
<dbReference type="Proteomes" id="UP000070371">
    <property type="component" value="Chromosome"/>
</dbReference>
<name>A0A126V673_9RHOB</name>
<reference evidence="2 3" key="1">
    <citation type="submission" date="2016-02" db="EMBL/GenBank/DDBJ databases">
        <title>Complete genome sequence of Halocynthiibacter arcticus PAMC 20958t from arctic marine sediment.</title>
        <authorList>
            <person name="Lee Y.M."/>
            <person name="Baek K."/>
            <person name="Lee H.K."/>
            <person name="Shin S.C."/>
        </authorList>
    </citation>
    <scope>NUCLEOTIDE SEQUENCE [LARGE SCALE GENOMIC DNA]</scope>
    <source>
        <strain evidence="2">PAMC 20958</strain>
    </source>
</reference>
<dbReference type="CDD" id="cd04301">
    <property type="entry name" value="NAT_SF"/>
    <property type="match status" value="1"/>
</dbReference>
<keyword evidence="2" id="KW-0808">Transferase</keyword>
<dbReference type="GO" id="GO:0005737">
    <property type="term" value="C:cytoplasm"/>
    <property type="evidence" value="ECO:0007669"/>
    <property type="project" value="TreeGrafter"/>
</dbReference>
<dbReference type="InterPro" id="IPR016181">
    <property type="entry name" value="Acyl_CoA_acyltransferase"/>
</dbReference>
<dbReference type="OrthoDB" id="5295305at2"/>
<dbReference type="PANTHER" id="PTHR43441:SF2">
    <property type="entry name" value="FAMILY ACETYLTRANSFERASE, PUTATIVE (AFU_ORTHOLOGUE AFUA_7G00850)-RELATED"/>
    <property type="match status" value="1"/>
</dbReference>
<feature type="domain" description="N-acetyltransferase" evidence="1">
    <location>
        <begin position="30"/>
        <end position="185"/>
    </location>
</feature>
<dbReference type="Gene3D" id="3.40.630.30">
    <property type="match status" value="1"/>
</dbReference>
<dbReference type="RefSeq" id="WP_039004530.1">
    <property type="nucleotide sequence ID" value="NZ_CP014327.1"/>
</dbReference>
<dbReference type="STRING" id="1579316.RC74_00995"/>
<gene>
    <name evidence="2" type="ORF">RC74_00995</name>
</gene>
<dbReference type="Pfam" id="PF13302">
    <property type="entry name" value="Acetyltransf_3"/>
    <property type="match status" value="1"/>
</dbReference>
<sequence>MTENKRFGDDVGGWTVPPRPEAFEMKGDFVALERLDADLHAADLHGANSVDDALWDYLPYGPFPSAADYLRWARSVEEKDDPYFYAVRDLKNGHVCGVLSFLRISPEAGGIEIGHINFAPELQKTRAATEAFYLAMEWAFEAGYRRFEWKCDANNIPSRRAAQRLGLSYEGVFRQAAIVKGKNRDTVWFAAIDKEWPALKEAYKTWLAPQNFSESGAQIISLKDLTGIVRASSDPVLK</sequence>
<dbReference type="GO" id="GO:0008999">
    <property type="term" value="F:protein-N-terminal-alanine acetyltransferase activity"/>
    <property type="evidence" value="ECO:0007669"/>
    <property type="project" value="TreeGrafter"/>
</dbReference>
<dbReference type="GO" id="GO:1990189">
    <property type="term" value="F:protein N-terminal-serine acetyltransferase activity"/>
    <property type="evidence" value="ECO:0007669"/>
    <property type="project" value="TreeGrafter"/>
</dbReference>
<keyword evidence="3" id="KW-1185">Reference proteome</keyword>
<protein>
    <submittedName>
        <fullName evidence="2">GNAT family acetyltransferase</fullName>
    </submittedName>
</protein>
<proteinExistence type="predicted"/>
<dbReference type="AlphaFoldDB" id="A0A126V673"/>
<dbReference type="SUPFAM" id="SSF55729">
    <property type="entry name" value="Acyl-CoA N-acyltransferases (Nat)"/>
    <property type="match status" value="1"/>
</dbReference>
<evidence type="ECO:0000313" key="2">
    <source>
        <dbReference type="EMBL" id="AML53465.1"/>
    </source>
</evidence>
<evidence type="ECO:0000313" key="3">
    <source>
        <dbReference type="Proteomes" id="UP000070371"/>
    </source>
</evidence>
<evidence type="ECO:0000259" key="1">
    <source>
        <dbReference type="PROSITE" id="PS51186"/>
    </source>
</evidence>